<dbReference type="Gene3D" id="2.60.40.10">
    <property type="entry name" value="Immunoglobulins"/>
    <property type="match status" value="1"/>
</dbReference>
<dbReference type="SUPFAM" id="SSF48726">
    <property type="entry name" value="Immunoglobulin"/>
    <property type="match status" value="1"/>
</dbReference>
<dbReference type="InterPro" id="IPR036179">
    <property type="entry name" value="Ig-like_dom_sf"/>
</dbReference>
<feature type="transmembrane region" description="Helical" evidence="1">
    <location>
        <begin position="154"/>
        <end position="177"/>
    </location>
</feature>
<feature type="domain" description="Ig-like" evidence="2">
    <location>
        <begin position="67"/>
        <end position="128"/>
    </location>
</feature>
<gene>
    <name evidence="3" type="ORF">MEDL_14265</name>
</gene>
<organism evidence="3 4">
    <name type="scientific">Mytilus edulis</name>
    <name type="common">Blue mussel</name>
    <dbReference type="NCBI Taxonomy" id="6550"/>
    <lineage>
        <taxon>Eukaryota</taxon>
        <taxon>Metazoa</taxon>
        <taxon>Spiralia</taxon>
        <taxon>Lophotrochozoa</taxon>
        <taxon>Mollusca</taxon>
        <taxon>Bivalvia</taxon>
        <taxon>Autobranchia</taxon>
        <taxon>Pteriomorphia</taxon>
        <taxon>Mytilida</taxon>
        <taxon>Mytiloidea</taxon>
        <taxon>Mytilidae</taxon>
        <taxon>Mytilinae</taxon>
        <taxon>Mytilus</taxon>
    </lineage>
</organism>
<keyword evidence="1" id="KW-0812">Transmembrane</keyword>
<comment type="caution">
    <text evidence="3">The sequence shown here is derived from an EMBL/GenBank/DDBJ whole genome shotgun (WGS) entry which is preliminary data.</text>
</comment>
<keyword evidence="1" id="KW-0472">Membrane</keyword>
<evidence type="ECO:0000313" key="4">
    <source>
        <dbReference type="Proteomes" id="UP000683360"/>
    </source>
</evidence>
<dbReference type="InterPro" id="IPR007110">
    <property type="entry name" value="Ig-like_dom"/>
</dbReference>
<dbReference type="OrthoDB" id="6158624at2759"/>
<dbReference type="Pfam" id="PF13927">
    <property type="entry name" value="Ig_3"/>
    <property type="match status" value="1"/>
</dbReference>
<keyword evidence="4" id="KW-1185">Reference proteome</keyword>
<dbReference type="AlphaFoldDB" id="A0A8S3QXK6"/>
<reference evidence="3" key="1">
    <citation type="submission" date="2021-03" db="EMBL/GenBank/DDBJ databases">
        <authorList>
            <person name="Bekaert M."/>
        </authorList>
    </citation>
    <scope>NUCLEOTIDE SEQUENCE</scope>
</reference>
<protein>
    <recommendedName>
        <fullName evidence="2">Ig-like domain-containing protein</fullName>
    </recommendedName>
</protein>
<sequence length="241" mass="26997">MNYTSTSNSILELFDNCSYYRTSNITFLLTAEDNQAVIRCVAASSLAEENLYVQSEPLDVNYAVMMPTILIHPNKTDYLVGLDTSISLNCTAEGNPKLSYLWYKVNQIEAIGTSATLTITDVTTKHSANEGPSSTLSTNDQTLVIKESNNKNTAVIVVGTVCGSIILVLCVILFGVLQNKNKMFRCFLIRNRNDRAMEYVNTTQQQDPSLYEGVTQTFDVHNYEQLSRREHLYNNANFSNN</sequence>
<evidence type="ECO:0000256" key="1">
    <source>
        <dbReference type="SAM" id="Phobius"/>
    </source>
</evidence>
<name>A0A8S3QXK6_MYTED</name>
<evidence type="ECO:0000259" key="2">
    <source>
        <dbReference type="PROSITE" id="PS50835"/>
    </source>
</evidence>
<dbReference type="Proteomes" id="UP000683360">
    <property type="component" value="Unassembled WGS sequence"/>
</dbReference>
<accession>A0A8S3QXK6</accession>
<dbReference type="InterPro" id="IPR013783">
    <property type="entry name" value="Ig-like_fold"/>
</dbReference>
<dbReference type="EMBL" id="CAJPWZ010000722">
    <property type="protein sequence ID" value="CAG2199625.1"/>
    <property type="molecule type" value="Genomic_DNA"/>
</dbReference>
<keyword evidence="1" id="KW-1133">Transmembrane helix</keyword>
<evidence type="ECO:0000313" key="3">
    <source>
        <dbReference type="EMBL" id="CAG2199625.1"/>
    </source>
</evidence>
<dbReference type="PROSITE" id="PS50835">
    <property type="entry name" value="IG_LIKE"/>
    <property type="match status" value="1"/>
</dbReference>
<proteinExistence type="predicted"/>